<dbReference type="PANTHER" id="PTHR43280">
    <property type="entry name" value="ARAC-FAMILY TRANSCRIPTIONAL REGULATOR"/>
    <property type="match status" value="1"/>
</dbReference>
<dbReference type="SUPFAM" id="SSF46689">
    <property type="entry name" value="Homeodomain-like"/>
    <property type="match status" value="2"/>
</dbReference>
<dbReference type="RefSeq" id="WP_378098544.1">
    <property type="nucleotide sequence ID" value="NZ_JBHSEP010000012.1"/>
</dbReference>
<dbReference type="InterPro" id="IPR037923">
    <property type="entry name" value="HTH-like"/>
</dbReference>
<dbReference type="SMART" id="SM00342">
    <property type="entry name" value="HTH_ARAC"/>
    <property type="match status" value="1"/>
</dbReference>
<sequence>MEFTQQELNHFNAVLNDCAVNLSGSELSFYVHYWGGERKLYTNHVHKHSFFEICYVIDGQGTYEEGSHRLPIEPGTLFMSRPHFKHQIISDDGLYILFVAFELLPSESSREGLRRFRNLEKSRTFCIRNAEQCPAVLIWLALLRQVSSSMHFLEEGILGLARGLMTSFESAFSDQRSSARPAPVPSSTSTLVHRAKLYIRDNLAQELKLSTVADYLHVSSRHLSRLFGEELGQSFSAYVRKERIRQAVSLLTTTDWSIKRIAEETGFETVHYFTTVFKAEMGEPPGQFLRKLKEQTEIF</sequence>
<dbReference type="Pfam" id="PF02311">
    <property type="entry name" value="AraC_binding"/>
    <property type="match status" value="1"/>
</dbReference>
<dbReference type="Gene3D" id="2.60.120.10">
    <property type="entry name" value="Jelly Rolls"/>
    <property type="match status" value="1"/>
</dbReference>
<dbReference type="InterPro" id="IPR009057">
    <property type="entry name" value="Homeodomain-like_sf"/>
</dbReference>
<gene>
    <name evidence="5" type="ORF">ACFO3S_16715</name>
</gene>
<accession>A0ABV9FFG4</accession>
<dbReference type="Pfam" id="PF12833">
    <property type="entry name" value="HTH_18"/>
    <property type="match status" value="1"/>
</dbReference>
<dbReference type="InterPro" id="IPR014710">
    <property type="entry name" value="RmlC-like_jellyroll"/>
</dbReference>
<name>A0ABV9FFG4_9BACL</name>
<keyword evidence="1" id="KW-0805">Transcription regulation</keyword>
<dbReference type="Gene3D" id="1.10.10.60">
    <property type="entry name" value="Homeodomain-like"/>
    <property type="match status" value="2"/>
</dbReference>
<dbReference type="InterPro" id="IPR018060">
    <property type="entry name" value="HTH_AraC"/>
</dbReference>
<dbReference type="InterPro" id="IPR018062">
    <property type="entry name" value="HTH_AraC-typ_CS"/>
</dbReference>
<keyword evidence="6" id="KW-1185">Reference proteome</keyword>
<keyword evidence="2" id="KW-0238">DNA-binding</keyword>
<dbReference type="Proteomes" id="UP001596028">
    <property type="component" value="Unassembled WGS sequence"/>
</dbReference>
<evidence type="ECO:0000259" key="4">
    <source>
        <dbReference type="PROSITE" id="PS01124"/>
    </source>
</evidence>
<reference evidence="6" key="1">
    <citation type="journal article" date="2019" name="Int. J. Syst. Evol. Microbiol.">
        <title>The Global Catalogue of Microorganisms (GCM) 10K type strain sequencing project: providing services to taxonomists for standard genome sequencing and annotation.</title>
        <authorList>
            <consortium name="The Broad Institute Genomics Platform"/>
            <consortium name="The Broad Institute Genome Sequencing Center for Infectious Disease"/>
            <person name="Wu L."/>
            <person name="Ma J."/>
        </authorList>
    </citation>
    <scope>NUCLEOTIDE SEQUENCE [LARGE SCALE GENOMIC DNA]</scope>
    <source>
        <strain evidence="6">CCUG 49571</strain>
    </source>
</reference>
<keyword evidence="3" id="KW-0804">Transcription</keyword>
<comment type="caution">
    <text evidence="5">The sequence shown here is derived from an EMBL/GenBank/DDBJ whole genome shotgun (WGS) entry which is preliminary data.</text>
</comment>
<dbReference type="PROSITE" id="PS00041">
    <property type="entry name" value="HTH_ARAC_FAMILY_1"/>
    <property type="match status" value="1"/>
</dbReference>
<protein>
    <submittedName>
        <fullName evidence="5">Helix-turn-helix domain-containing protein</fullName>
    </submittedName>
</protein>
<evidence type="ECO:0000313" key="6">
    <source>
        <dbReference type="Proteomes" id="UP001596028"/>
    </source>
</evidence>
<feature type="domain" description="HTH araC/xylS-type" evidence="4">
    <location>
        <begin position="193"/>
        <end position="291"/>
    </location>
</feature>
<evidence type="ECO:0000256" key="3">
    <source>
        <dbReference type="ARBA" id="ARBA00023163"/>
    </source>
</evidence>
<evidence type="ECO:0000256" key="1">
    <source>
        <dbReference type="ARBA" id="ARBA00023015"/>
    </source>
</evidence>
<dbReference type="EMBL" id="JBHSEP010000012">
    <property type="protein sequence ID" value="MFC4599899.1"/>
    <property type="molecule type" value="Genomic_DNA"/>
</dbReference>
<proteinExistence type="predicted"/>
<organism evidence="5 6">
    <name type="scientific">Cohnella hongkongensis</name>
    <dbReference type="NCBI Taxonomy" id="178337"/>
    <lineage>
        <taxon>Bacteria</taxon>
        <taxon>Bacillati</taxon>
        <taxon>Bacillota</taxon>
        <taxon>Bacilli</taxon>
        <taxon>Bacillales</taxon>
        <taxon>Paenibacillaceae</taxon>
        <taxon>Cohnella</taxon>
    </lineage>
</organism>
<dbReference type="PROSITE" id="PS01124">
    <property type="entry name" value="HTH_ARAC_FAMILY_2"/>
    <property type="match status" value="1"/>
</dbReference>
<dbReference type="InterPro" id="IPR003313">
    <property type="entry name" value="AraC-bd"/>
</dbReference>
<evidence type="ECO:0000256" key="2">
    <source>
        <dbReference type="ARBA" id="ARBA00023125"/>
    </source>
</evidence>
<dbReference type="PANTHER" id="PTHR43280:SF28">
    <property type="entry name" value="HTH-TYPE TRANSCRIPTIONAL ACTIVATOR RHAS"/>
    <property type="match status" value="1"/>
</dbReference>
<evidence type="ECO:0000313" key="5">
    <source>
        <dbReference type="EMBL" id="MFC4599899.1"/>
    </source>
</evidence>
<dbReference type="SUPFAM" id="SSF51215">
    <property type="entry name" value="Regulatory protein AraC"/>
    <property type="match status" value="1"/>
</dbReference>